<organism evidence="1 2">
    <name type="scientific">Faecalibacterium prausnitzii M21/2</name>
    <dbReference type="NCBI Taxonomy" id="411485"/>
    <lineage>
        <taxon>Bacteria</taxon>
        <taxon>Bacillati</taxon>
        <taxon>Bacillota</taxon>
        <taxon>Clostridia</taxon>
        <taxon>Eubacteriales</taxon>
        <taxon>Oscillospiraceae</taxon>
        <taxon>Faecalibacterium</taxon>
    </lineage>
</organism>
<evidence type="ECO:0000313" key="2">
    <source>
        <dbReference type="Proteomes" id="UP000005945"/>
    </source>
</evidence>
<gene>
    <name evidence="1" type="ORF">FAEPRAM212_00922</name>
</gene>
<reference evidence="1 2" key="1">
    <citation type="submission" date="2007-09" db="EMBL/GenBank/DDBJ databases">
        <title>Draft genome sequence of Faecalibacterium prausnitzii M21/2.</title>
        <authorList>
            <person name="Sudarsanam P."/>
            <person name="Ley R."/>
            <person name="Guruge J."/>
            <person name="Turnbaugh P.J."/>
            <person name="Mahowald M."/>
            <person name="Liep D."/>
            <person name="Gordon J."/>
        </authorList>
    </citation>
    <scope>NUCLEOTIDE SEQUENCE [LARGE SCALE GENOMIC DNA]</scope>
    <source>
        <strain evidence="1 2">M21/2</strain>
    </source>
</reference>
<comment type="caution">
    <text evidence="1">The sequence shown here is derived from an EMBL/GenBank/DDBJ whole genome shotgun (WGS) entry which is preliminary data.</text>
</comment>
<evidence type="ECO:0000313" key="1">
    <source>
        <dbReference type="EMBL" id="EDP22294.1"/>
    </source>
</evidence>
<proteinExistence type="predicted"/>
<reference evidence="1 2" key="2">
    <citation type="submission" date="2007-09" db="EMBL/GenBank/DDBJ databases">
        <authorList>
            <person name="Fulton L."/>
            <person name="Clifton S."/>
            <person name="Fulton B."/>
            <person name="Xu J."/>
            <person name="Minx P."/>
            <person name="Pepin K.H."/>
            <person name="Johnson M."/>
            <person name="Thiruvilangam P."/>
            <person name="Bhonagiri V."/>
            <person name="Nash W.E."/>
            <person name="Mardis E.R."/>
            <person name="Wilson R.K."/>
        </authorList>
    </citation>
    <scope>NUCLEOTIDE SEQUENCE [LARGE SCALE GENOMIC DNA]</scope>
    <source>
        <strain evidence="1 2">M21/2</strain>
    </source>
</reference>
<dbReference type="HOGENOM" id="CLU_2117383_0_0_9"/>
<protein>
    <submittedName>
        <fullName evidence="1">Uncharacterized protein</fullName>
    </submittedName>
</protein>
<dbReference type="EMBL" id="ABED02000021">
    <property type="protein sequence ID" value="EDP22294.1"/>
    <property type="molecule type" value="Genomic_DNA"/>
</dbReference>
<accession>A8S8Z8</accession>
<name>A8S8Z8_9FIRM</name>
<dbReference type="AlphaFoldDB" id="A8S8Z8"/>
<dbReference type="Proteomes" id="UP000005945">
    <property type="component" value="Unassembled WGS sequence"/>
</dbReference>
<sequence>MDSLSHTDHCRVTGPAAADAAVEPAVEEAAVELAEEPPQALRATAAPQAAAAVRNERREIFFISVSSFRAVCVFRAAFSPVPGSRSLLLTLGYRTNAKTGMEKFREELQFFCIF</sequence>